<accession>A0AAW1MPZ7</accession>
<dbReference type="Gene3D" id="3.30.40.10">
    <property type="entry name" value="Zinc/RING finger domain, C3HC4 (zinc finger)"/>
    <property type="match status" value="1"/>
</dbReference>
<evidence type="ECO:0000256" key="3">
    <source>
        <dbReference type="ARBA" id="ARBA00012483"/>
    </source>
</evidence>
<dbReference type="InterPro" id="IPR013083">
    <property type="entry name" value="Znf_RING/FYVE/PHD"/>
</dbReference>
<evidence type="ECO:0000313" key="10">
    <source>
        <dbReference type="EMBL" id="KAK9749635.1"/>
    </source>
</evidence>
<name>A0AAW1MPZ7_SAPOF</name>
<feature type="region of interest" description="Disordered" evidence="8">
    <location>
        <begin position="723"/>
        <end position="749"/>
    </location>
</feature>
<comment type="catalytic activity">
    <reaction evidence="1">
        <text>S-ubiquitinyl-[E2 ubiquitin-conjugating enzyme]-L-cysteine + [acceptor protein]-L-lysine = [E2 ubiquitin-conjugating enzyme]-L-cysteine + N(6)-ubiquitinyl-[acceptor protein]-L-lysine.</text>
        <dbReference type="EC" id="2.3.2.27"/>
    </reaction>
</comment>
<dbReference type="SUPFAM" id="SSF57850">
    <property type="entry name" value="RING/U-box"/>
    <property type="match status" value="1"/>
</dbReference>
<evidence type="ECO:0000256" key="7">
    <source>
        <dbReference type="PROSITE-ProRule" id="PRU00259"/>
    </source>
</evidence>
<sequence>MGSDAYAVQETISLSSVKVHLSICKPLLRLVEKISCIIPEIEAARPGSSQGMQALCLLHKANDRAKELIQNCDSSKLYLAVTGDQIVKRFEKTRTLLSQSLTKLQSMVPVVLGTQISDLLHDLRDVVFSVDSNETLAGKALKALLEREASPVDSVGNSEIELLQFAASALHISSQKDLLIERRSLKKLIDKTKEGNSKKRITLTYFLHILKKYDKQILQGKPRELSSANGQTNLLADENRESVIPETTDCDSNQDYPHNSSQNSIPRTPTPPEEFICHLSSKLMYDPVVISSGQTFERSYIQKLFDEGHDTCPITKMKLPHLYVIPNTSMKHLIVKWSTEHGINMSVPHSSTQEHSSLETSYNSISSTATASSMGDIQLWIGMSSMSIGSLGSLDSSYSSISRSKLGDSFGSVREASEVDSRDFQFYRSIDDVQRQLLLNISGLPWESRYRAVRDVNNFMMYDNPSCSFVSSENFLNPLVRFLEDALSKRDVEAQKVGNQLLLTFLRASRTQVSHLNIDVYTLLASYLATEATAEMLSIIEVLSTQSDAIPHLAASGVLTTIIKLLDTHNRDFLEAAVKILFNISMNIDASSCKLASDWVPKLVPLLEDGKVAGTCINILENLSKFEETRVSIAETNGCIASIIKLLEMGCSVDTQEHAVSILYPLCAQRSRYCQLVLYEGGVPALCHVSVNGTVKGKSIASELLRLLRDIEYEDEYEVEHECPVLNNDDEASEDRSERSENKSQKISKFSGWKKRIFSKKK</sequence>
<dbReference type="CDD" id="cd16664">
    <property type="entry name" value="RING-Ubox_PUB"/>
    <property type="match status" value="1"/>
</dbReference>
<evidence type="ECO:0000256" key="8">
    <source>
        <dbReference type="SAM" id="MobiDB-lite"/>
    </source>
</evidence>
<proteinExistence type="predicted"/>
<dbReference type="EC" id="2.3.2.27" evidence="3"/>
<evidence type="ECO:0000256" key="2">
    <source>
        <dbReference type="ARBA" id="ARBA00004906"/>
    </source>
</evidence>
<organism evidence="10 11">
    <name type="scientific">Saponaria officinalis</name>
    <name type="common">Common soapwort</name>
    <name type="synonym">Lychnis saponaria</name>
    <dbReference type="NCBI Taxonomy" id="3572"/>
    <lineage>
        <taxon>Eukaryota</taxon>
        <taxon>Viridiplantae</taxon>
        <taxon>Streptophyta</taxon>
        <taxon>Embryophyta</taxon>
        <taxon>Tracheophyta</taxon>
        <taxon>Spermatophyta</taxon>
        <taxon>Magnoliopsida</taxon>
        <taxon>eudicotyledons</taxon>
        <taxon>Gunneridae</taxon>
        <taxon>Pentapetalae</taxon>
        <taxon>Caryophyllales</taxon>
        <taxon>Caryophyllaceae</taxon>
        <taxon>Caryophylleae</taxon>
        <taxon>Saponaria</taxon>
    </lineage>
</organism>
<comment type="pathway">
    <text evidence="2">Protein modification; protein ubiquitination.</text>
</comment>
<evidence type="ECO:0000313" key="11">
    <source>
        <dbReference type="Proteomes" id="UP001443914"/>
    </source>
</evidence>
<gene>
    <name evidence="10" type="ORF">RND81_02G139800</name>
</gene>
<protein>
    <recommendedName>
        <fullName evidence="3">RING-type E3 ubiquitin transferase</fullName>
        <ecNumber evidence="3">2.3.2.27</ecNumber>
    </recommendedName>
</protein>
<dbReference type="InterPro" id="IPR011989">
    <property type="entry name" value="ARM-like"/>
</dbReference>
<dbReference type="PANTHER" id="PTHR23315:SF240">
    <property type="entry name" value="U-BOX DOMAIN-CONTAINING PROTEIN 5"/>
    <property type="match status" value="1"/>
</dbReference>
<dbReference type="PROSITE" id="PS51698">
    <property type="entry name" value="U_BOX"/>
    <property type="match status" value="1"/>
</dbReference>
<dbReference type="EMBL" id="JBDFQZ010000002">
    <property type="protein sequence ID" value="KAK9749634.1"/>
    <property type="molecule type" value="Genomic_DNA"/>
</dbReference>
<keyword evidence="4" id="KW-0808">Transferase</keyword>
<keyword evidence="5" id="KW-0677">Repeat</keyword>
<dbReference type="SMART" id="SM00504">
    <property type="entry name" value="Ubox"/>
    <property type="match status" value="1"/>
</dbReference>
<evidence type="ECO:0000256" key="6">
    <source>
        <dbReference type="ARBA" id="ARBA00022786"/>
    </source>
</evidence>
<dbReference type="InterPro" id="IPR000225">
    <property type="entry name" value="Armadillo"/>
</dbReference>
<dbReference type="AlphaFoldDB" id="A0AAW1MPZ7"/>
<keyword evidence="6" id="KW-0833">Ubl conjugation pathway</keyword>
<dbReference type="InterPro" id="IPR016024">
    <property type="entry name" value="ARM-type_fold"/>
</dbReference>
<feature type="domain" description="U-box" evidence="9">
    <location>
        <begin position="270"/>
        <end position="344"/>
    </location>
</feature>
<dbReference type="EMBL" id="JBDFQZ010000002">
    <property type="protein sequence ID" value="KAK9749635.1"/>
    <property type="molecule type" value="Genomic_DNA"/>
</dbReference>
<feature type="compositionally biased region" description="Basic and acidic residues" evidence="8">
    <location>
        <begin position="734"/>
        <end position="744"/>
    </location>
</feature>
<dbReference type="InterPro" id="IPR045210">
    <property type="entry name" value="RING-Ubox_PUB"/>
</dbReference>
<feature type="compositionally biased region" description="Polar residues" evidence="8">
    <location>
        <begin position="250"/>
        <end position="267"/>
    </location>
</feature>
<evidence type="ECO:0000259" key="9">
    <source>
        <dbReference type="PROSITE" id="PS51698"/>
    </source>
</evidence>
<keyword evidence="11" id="KW-1185">Reference proteome</keyword>
<dbReference type="EMBL" id="JBDFQZ010000002">
    <property type="protein sequence ID" value="KAK9749636.1"/>
    <property type="molecule type" value="Genomic_DNA"/>
</dbReference>
<dbReference type="Pfam" id="PF04564">
    <property type="entry name" value="U-box"/>
    <property type="match status" value="1"/>
</dbReference>
<dbReference type="SUPFAM" id="SSF48371">
    <property type="entry name" value="ARM repeat"/>
    <property type="match status" value="1"/>
</dbReference>
<dbReference type="Pfam" id="PF25598">
    <property type="entry name" value="ARM_PUB"/>
    <property type="match status" value="1"/>
</dbReference>
<dbReference type="Proteomes" id="UP001443914">
    <property type="component" value="Unassembled WGS sequence"/>
</dbReference>
<evidence type="ECO:0000256" key="4">
    <source>
        <dbReference type="ARBA" id="ARBA00022679"/>
    </source>
</evidence>
<dbReference type="InterPro" id="IPR003613">
    <property type="entry name" value="Ubox_domain"/>
</dbReference>
<dbReference type="Gene3D" id="1.25.10.10">
    <property type="entry name" value="Leucine-rich Repeat Variant"/>
    <property type="match status" value="1"/>
</dbReference>
<reference evidence="10 11" key="1">
    <citation type="submission" date="2024-03" db="EMBL/GenBank/DDBJ databases">
        <title>WGS assembly of Saponaria officinalis var. Norfolk2.</title>
        <authorList>
            <person name="Jenkins J."/>
            <person name="Shu S."/>
            <person name="Grimwood J."/>
            <person name="Barry K."/>
            <person name="Goodstein D."/>
            <person name="Schmutz J."/>
            <person name="Leebens-Mack J."/>
            <person name="Osbourn A."/>
        </authorList>
    </citation>
    <scope>NUCLEOTIDE SEQUENCE [LARGE SCALE GENOMIC DNA]</scope>
    <source>
        <strain evidence="11">cv. Norfolk2</strain>
        <strain evidence="10">JIC</strain>
        <tissue evidence="10">Leaf</tissue>
    </source>
</reference>
<dbReference type="InterPro" id="IPR058678">
    <property type="entry name" value="ARM_PUB"/>
</dbReference>
<feature type="region of interest" description="Disordered" evidence="8">
    <location>
        <begin position="228"/>
        <end position="269"/>
    </location>
</feature>
<dbReference type="PROSITE" id="PS50176">
    <property type="entry name" value="ARM_REPEAT"/>
    <property type="match status" value="1"/>
</dbReference>
<evidence type="ECO:0000256" key="1">
    <source>
        <dbReference type="ARBA" id="ARBA00000900"/>
    </source>
</evidence>
<evidence type="ECO:0000256" key="5">
    <source>
        <dbReference type="ARBA" id="ARBA00022737"/>
    </source>
</evidence>
<dbReference type="GO" id="GO:0061630">
    <property type="term" value="F:ubiquitin protein ligase activity"/>
    <property type="evidence" value="ECO:0007669"/>
    <property type="project" value="UniProtKB-EC"/>
</dbReference>
<feature type="repeat" description="ARM" evidence="7">
    <location>
        <begin position="557"/>
        <end position="587"/>
    </location>
</feature>
<dbReference type="GO" id="GO:0016567">
    <property type="term" value="P:protein ubiquitination"/>
    <property type="evidence" value="ECO:0007669"/>
    <property type="project" value="InterPro"/>
</dbReference>
<dbReference type="PANTHER" id="PTHR23315">
    <property type="entry name" value="U BOX DOMAIN-CONTAINING"/>
    <property type="match status" value="1"/>
</dbReference>
<comment type="caution">
    <text evidence="10">The sequence shown here is derived from an EMBL/GenBank/DDBJ whole genome shotgun (WGS) entry which is preliminary data.</text>
</comment>